<keyword evidence="1" id="KW-0805">Transcription regulation</keyword>
<evidence type="ECO:0000256" key="3">
    <source>
        <dbReference type="ARBA" id="ARBA00023125"/>
    </source>
</evidence>
<evidence type="ECO:0000256" key="4">
    <source>
        <dbReference type="ARBA" id="ARBA00023163"/>
    </source>
</evidence>
<gene>
    <name evidence="7" type="ORF">KOF26_15250</name>
</gene>
<dbReference type="InterPro" id="IPR014284">
    <property type="entry name" value="RNA_pol_sigma-70_dom"/>
</dbReference>
<protein>
    <submittedName>
        <fullName evidence="7">Sigma-70 family RNA polymerase sigma factor</fullName>
    </submittedName>
</protein>
<dbReference type="RefSeq" id="WP_216327430.1">
    <property type="nucleotide sequence ID" value="NZ_JAHKRT010000009.1"/>
</dbReference>
<dbReference type="EMBL" id="JAHKRT010000009">
    <property type="protein sequence ID" value="MBU3079215.1"/>
    <property type="molecule type" value="Genomic_DNA"/>
</dbReference>
<reference evidence="7 8" key="1">
    <citation type="submission" date="2021-06" db="EMBL/GenBank/DDBJ databases">
        <title>Sphingomonas sp. XMGL2, whole genome shotgun sequencing project.</title>
        <authorList>
            <person name="Zhao G."/>
            <person name="Shen L."/>
        </authorList>
    </citation>
    <scope>NUCLEOTIDE SEQUENCE [LARGE SCALE GENOMIC DNA]</scope>
    <source>
        <strain evidence="7 8">XMGL2</strain>
    </source>
</reference>
<dbReference type="PANTHER" id="PTHR43133">
    <property type="entry name" value="RNA POLYMERASE ECF-TYPE SIGMA FACTO"/>
    <property type="match status" value="1"/>
</dbReference>
<organism evidence="7 8">
    <name type="scientific">Sphingomonas quercus</name>
    <dbReference type="NCBI Taxonomy" id="2842451"/>
    <lineage>
        <taxon>Bacteria</taxon>
        <taxon>Pseudomonadati</taxon>
        <taxon>Pseudomonadota</taxon>
        <taxon>Alphaproteobacteria</taxon>
        <taxon>Sphingomonadales</taxon>
        <taxon>Sphingomonadaceae</taxon>
        <taxon>Sphingomonas</taxon>
    </lineage>
</organism>
<evidence type="ECO:0000256" key="2">
    <source>
        <dbReference type="ARBA" id="ARBA00023082"/>
    </source>
</evidence>
<keyword evidence="3" id="KW-0238">DNA-binding</keyword>
<comment type="caution">
    <text evidence="7">The sequence shown here is derived from an EMBL/GenBank/DDBJ whole genome shotgun (WGS) entry which is preliminary data.</text>
</comment>
<dbReference type="Proteomes" id="UP000776276">
    <property type="component" value="Unassembled WGS sequence"/>
</dbReference>
<name>A0ABS6BLM1_9SPHN</name>
<evidence type="ECO:0000259" key="5">
    <source>
        <dbReference type="Pfam" id="PF04542"/>
    </source>
</evidence>
<dbReference type="NCBIfam" id="TIGR02937">
    <property type="entry name" value="sigma70-ECF"/>
    <property type="match status" value="1"/>
</dbReference>
<dbReference type="Pfam" id="PF08281">
    <property type="entry name" value="Sigma70_r4_2"/>
    <property type="match status" value="1"/>
</dbReference>
<feature type="domain" description="RNA polymerase sigma factor 70 region 4 type 2" evidence="6">
    <location>
        <begin position="106"/>
        <end position="156"/>
    </location>
</feature>
<proteinExistence type="predicted"/>
<evidence type="ECO:0000313" key="8">
    <source>
        <dbReference type="Proteomes" id="UP000776276"/>
    </source>
</evidence>
<dbReference type="InterPro" id="IPR013249">
    <property type="entry name" value="RNA_pol_sigma70_r4_t2"/>
</dbReference>
<feature type="domain" description="RNA polymerase sigma-70 region 2" evidence="5">
    <location>
        <begin position="13"/>
        <end position="81"/>
    </location>
</feature>
<accession>A0ABS6BLM1</accession>
<dbReference type="PANTHER" id="PTHR43133:SF58">
    <property type="entry name" value="ECF RNA POLYMERASE SIGMA FACTOR SIGD"/>
    <property type="match status" value="1"/>
</dbReference>
<keyword evidence="8" id="KW-1185">Reference proteome</keyword>
<evidence type="ECO:0000256" key="1">
    <source>
        <dbReference type="ARBA" id="ARBA00023015"/>
    </source>
</evidence>
<dbReference type="InterPro" id="IPR039425">
    <property type="entry name" value="RNA_pol_sigma-70-like"/>
</dbReference>
<keyword evidence="2" id="KW-0731">Sigma factor</keyword>
<keyword evidence="4" id="KW-0804">Transcription</keyword>
<evidence type="ECO:0000259" key="6">
    <source>
        <dbReference type="Pfam" id="PF08281"/>
    </source>
</evidence>
<dbReference type="InterPro" id="IPR007627">
    <property type="entry name" value="RNA_pol_sigma70_r2"/>
</dbReference>
<dbReference type="Pfam" id="PF04542">
    <property type="entry name" value="Sigma70_r2"/>
    <property type="match status" value="1"/>
</dbReference>
<sequence length="167" mass="18690">MAAAQDGHAGAYQRLLSEVSEWLHRYFQRRLPPAEVDDAVQETLLAVHRRRHTYDPQLPLAPWLAAIARRKWVDQLRSLGRRPTEEIAETLSVGDHESSVTSASVLASLLDELRPAQAQVIRLVKLHGHSIEDASRETGLSPSAVKMNIHRGLARLTALVEKSRDVE</sequence>
<evidence type="ECO:0000313" key="7">
    <source>
        <dbReference type="EMBL" id="MBU3079215.1"/>
    </source>
</evidence>